<evidence type="ECO:0000256" key="4">
    <source>
        <dbReference type="ARBA" id="ARBA00023136"/>
    </source>
</evidence>
<keyword evidence="3 6" id="KW-1133">Transmembrane helix</keyword>
<dbReference type="PANTHER" id="PTHR45689:SF5">
    <property type="entry name" value="I[[H]] CHANNEL, ISOFORM E"/>
    <property type="match status" value="1"/>
</dbReference>
<dbReference type="Pfam" id="PF00520">
    <property type="entry name" value="Ion_trans"/>
    <property type="match status" value="1"/>
</dbReference>
<name>A0ABP0SPL8_9DINO</name>
<reference evidence="8 9" key="1">
    <citation type="submission" date="2024-02" db="EMBL/GenBank/DDBJ databases">
        <authorList>
            <person name="Chen Y."/>
            <person name="Shah S."/>
            <person name="Dougan E. K."/>
            <person name="Thang M."/>
            <person name="Chan C."/>
        </authorList>
    </citation>
    <scope>NUCLEOTIDE SEQUENCE [LARGE SCALE GENOMIC DNA]</scope>
</reference>
<feature type="domain" description="Ion transport" evidence="7">
    <location>
        <begin position="247"/>
        <end position="499"/>
    </location>
</feature>
<evidence type="ECO:0000259" key="7">
    <source>
        <dbReference type="Pfam" id="PF00520"/>
    </source>
</evidence>
<dbReference type="PANTHER" id="PTHR45689">
    <property type="entry name" value="I[[H]] CHANNEL, ISOFORM E"/>
    <property type="match status" value="1"/>
</dbReference>
<feature type="transmembrane region" description="Helical" evidence="6">
    <location>
        <begin position="279"/>
        <end position="300"/>
    </location>
</feature>
<evidence type="ECO:0000256" key="1">
    <source>
        <dbReference type="ARBA" id="ARBA00004141"/>
    </source>
</evidence>
<dbReference type="InterPro" id="IPR051413">
    <property type="entry name" value="K/Na_HCN_channel"/>
</dbReference>
<organism evidence="8 9">
    <name type="scientific">Durusdinium trenchii</name>
    <dbReference type="NCBI Taxonomy" id="1381693"/>
    <lineage>
        <taxon>Eukaryota</taxon>
        <taxon>Sar</taxon>
        <taxon>Alveolata</taxon>
        <taxon>Dinophyceae</taxon>
        <taxon>Suessiales</taxon>
        <taxon>Symbiodiniaceae</taxon>
        <taxon>Durusdinium</taxon>
    </lineage>
</organism>
<feature type="transmembrane region" description="Helical" evidence="6">
    <location>
        <begin position="250"/>
        <end position="273"/>
    </location>
</feature>
<evidence type="ECO:0000256" key="6">
    <source>
        <dbReference type="SAM" id="Phobius"/>
    </source>
</evidence>
<accession>A0ABP0SPL8</accession>
<keyword evidence="4 6" id="KW-0472">Membrane</keyword>
<evidence type="ECO:0000313" key="8">
    <source>
        <dbReference type="EMBL" id="CAK9114342.1"/>
    </source>
</evidence>
<keyword evidence="9" id="KW-1185">Reference proteome</keyword>
<keyword evidence="2 6" id="KW-0812">Transmembrane</keyword>
<dbReference type="InterPro" id="IPR005821">
    <property type="entry name" value="Ion_trans_dom"/>
</dbReference>
<dbReference type="SUPFAM" id="SSF81324">
    <property type="entry name" value="Voltage-gated potassium channels"/>
    <property type="match status" value="1"/>
</dbReference>
<comment type="caution">
    <text evidence="8">The sequence shown here is derived from an EMBL/GenBank/DDBJ whole genome shotgun (WGS) entry which is preliminary data.</text>
</comment>
<keyword evidence="5" id="KW-0175">Coiled coil</keyword>
<protein>
    <submittedName>
        <fullName evidence="8">Potassium/sodium hyperpolarization-activated cyclic nucleotide-gated channel 2 (Brain cyclic nucleotide-gated channel 2) (BCNG-2)</fullName>
    </submittedName>
</protein>
<dbReference type="Proteomes" id="UP001642464">
    <property type="component" value="Unassembled WGS sequence"/>
</dbReference>
<feature type="transmembrane region" description="Helical" evidence="6">
    <location>
        <begin position="471"/>
        <end position="497"/>
    </location>
</feature>
<evidence type="ECO:0000256" key="3">
    <source>
        <dbReference type="ARBA" id="ARBA00022989"/>
    </source>
</evidence>
<proteinExistence type="predicted"/>
<feature type="transmembrane region" description="Helical" evidence="6">
    <location>
        <begin position="393"/>
        <end position="417"/>
    </location>
</feature>
<gene>
    <name evidence="8" type="ORF">SCF082_LOCUS52978</name>
</gene>
<sequence>MASLPAKRVEQSYEELLQDQLQALKGVLLQKHHHELRKLEKCNRRLHNDLVQAELDVERMSELASMSSPTSGELQRSTSRSAVDLRSPVFAPMMRTSMVSSSTDAVSVAERTRDLRLLNRSSSHVSHFSLGSVRSEEGAAPEGDSGFYVDDPVAQEFHPYSPWSRFVMKLLERGDEGPYVDSRQSIRGALKMRSTWKVSVHDGARQEGRYKVSVLSTTMTHRINDAVTDDSCLQRFVCVPQSPVQLTWSFLASIFILWDVITMPLEMFGVPWLMDMLDVASWVTFSFWTIDIPLHFFFGIQLEGALELRPCELARIYLRSWFWLDVMVVLIDIFVFLLEAVLVSGMDGTVFRSARYLRVLRLLRLFRLIRVFKLTRELTLLANRFLSTHAFMVMKIVAGLSMMIAMNHLIACSWYGLASMSDGESWVSVMGLKPEEASFADAYAASMHWALTQFTPATNNIAPISGLERFFAIWIILLAMGVFSSFIGSITTTVSSLRSIRAEHSAKQSKLLQFFIERDLSVDLFSKVQEALRREGAFKVRSSEKEVDLMRGIPERFKIQLHEEMYALTLVKFQFWPDRMKEEDQFLIRLICHEAMEEAAAPPGQDVFLPGSDCAQAYIMQTGVMSYQAKEHQLVECTGEKNSCLCMITLWADWYTRGRLTALNELCYYVIVDAEAFCTACVNFGGSIFSHLQIFGIFLVGHIEVLDEQHLMVTDLPDEKILEELKQRAISFADFARAAKRTIGNWVEGSTNMNSFTGGN</sequence>
<feature type="transmembrane region" description="Helical" evidence="6">
    <location>
        <begin position="321"/>
        <end position="343"/>
    </location>
</feature>
<evidence type="ECO:0000256" key="2">
    <source>
        <dbReference type="ARBA" id="ARBA00022692"/>
    </source>
</evidence>
<dbReference type="EMBL" id="CAXAMM010044350">
    <property type="protein sequence ID" value="CAK9114342.1"/>
    <property type="molecule type" value="Genomic_DNA"/>
</dbReference>
<comment type="subcellular location">
    <subcellularLocation>
        <location evidence="1">Membrane</location>
        <topology evidence="1">Multi-pass membrane protein</topology>
    </subcellularLocation>
</comment>
<evidence type="ECO:0000313" key="9">
    <source>
        <dbReference type="Proteomes" id="UP001642464"/>
    </source>
</evidence>
<dbReference type="Gene3D" id="1.10.287.70">
    <property type="match status" value="1"/>
</dbReference>
<feature type="coiled-coil region" evidence="5">
    <location>
        <begin position="36"/>
        <end position="63"/>
    </location>
</feature>
<evidence type="ECO:0000256" key="5">
    <source>
        <dbReference type="SAM" id="Coils"/>
    </source>
</evidence>